<dbReference type="EMBL" id="MN740841">
    <property type="protein sequence ID" value="QHU14519.1"/>
    <property type="molecule type" value="Genomic_DNA"/>
</dbReference>
<proteinExistence type="predicted"/>
<organism evidence="1">
    <name type="scientific">viral metagenome</name>
    <dbReference type="NCBI Taxonomy" id="1070528"/>
    <lineage>
        <taxon>unclassified sequences</taxon>
        <taxon>metagenomes</taxon>
        <taxon>organismal metagenomes</taxon>
    </lineage>
</organism>
<dbReference type="SUPFAM" id="SSF53756">
    <property type="entry name" value="UDP-Glycosyltransferase/glycogen phosphorylase"/>
    <property type="match status" value="1"/>
</dbReference>
<reference evidence="1" key="1">
    <citation type="journal article" date="2020" name="Nature">
        <title>Giant virus diversity and host interactions through global metagenomics.</title>
        <authorList>
            <person name="Schulz F."/>
            <person name="Roux S."/>
            <person name="Paez-Espino D."/>
            <person name="Jungbluth S."/>
            <person name="Walsh D.A."/>
            <person name="Denef V.J."/>
            <person name="McMahon K.D."/>
            <person name="Konstantinidis K.T."/>
            <person name="Eloe-Fadrosh E.A."/>
            <person name="Kyrpides N.C."/>
            <person name="Woyke T."/>
        </authorList>
    </citation>
    <scope>NUCLEOTIDE SEQUENCE</scope>
    <source>
        <strain evidence="1">GVMAG-S-1102113-118</strain>
    </source>
</reference>
<name>A0A6C0KA22_9ZZZZ</name>
<dbReference type="AlphaFoldDB" id="A0A6C0KA22"/>
<evidence type="ECO:0000313" key="1">
    <source>
        <dbReference type="EMBL" id="QHU14519.1"/>
    </source>
</evidence>
<accession>A0A6C0KA22</accession>
<protein>
    <recommendedName>
        <fullName evidence="2">Glycosyltransferase</fullName>
    </recommendedName>
</protein>
<dbReference type="Gene3D" id="3.40.50.2000">
    <property type="entry name" value="Glycogen Phosphorylase B"/>
    <property type="match status" value="1"/>
</dbReference>
<sequence>MVLVSYCNDTWPSVGGVARYDTQLALAFPDRVFFRGPQEKDQMLKYLETADKPVVITDNHLACDVPNEYPLILVHHGCARTTAERNPSWDKYWRDLCCNGQERMLHHRDPAKTLIVSISKSCTDDFTRFFGKDYLKFDRRTVLHPSELDQAAYKNAFVNPKPVILGNWSHMKKGRHLIPILRQMLPEFEFRQLAVLPRPGENLNGFNARKQAMYLGADMFLQVANSEGFSYASHDAMICGLVPVCTNVGAFYGDVPADCFASLDWEKCYGVPDFVYITTVIRGAWDSRHSISENARRWYIHNTSFDSWAATMKELVSDFAAEHV</sequence>
<evidence type="ECO:0008006" key="2">
    <source>
        <dbReference type="Google" id="ProtNLM"/>
    </source>
</evidence>